<dbReference type="GO" id="GO:0034394">
    <property type="term" value="P:protein localization to cell surface"/>
    <property type="evidence" value="ECO:0007669"/>
    <property type="project" value="TreeGrafter"/>
</dbReference>
<feature type="transmembrane region" description="Helical" evidence="9">
    <location>
        <begin position="27"/>
        <end position="46"/>
    </location>
</feature>
<protein>
    <submittedName>
        <fullName evidence="11">Putative receptor associated protein ric-3</fullName>
    </submittedName>
</protein>
<evidence type="ECO:0000256" key="7">
    <source>
        <dbReference type="SAM" id="Coils"/>
    </source>
</evidence>
<evidence type="ECO:0000256" key="1">
    <source>
        <dbReference type="ARBA" id="ARBA00004586"/>
    </source>
</evidence>
<evidence type="ECO:0000256" key="5">
    <source>
        <dbReference type="ARBA" id="ARBA00022989"/>
    </source>
</evidence>
<evidence type="ECO:0000313" key="11">
    <source>
        <dbReference type="EMBL" id="JAB57362.1"/>
    </source>
</evidence>
<sequence>MANTATSRMEQSDSSSQSHGLGPKKTLIIMVIIVGCIAVLWPKIFYPMLISSGHNKNNVIKDHRPGGCCDVVLDEKETYPNSTLSLIEQNQNFRKRLHVISEEISIRQERPPHLRNEAIHPAMRERGRAIPTPTVPITGHMPPIPPKVIDGRPGPIPGMRPPMGAGSHQSQQKATSMGFIMPLYTIGIVSFFIYTILKLVFKKTQNNSPYDDIKSDPMFRNEVFNQDTPYIKRPDDGTTKLGLINAADEQLMKIEKEKETANHLSKETNENNLNGDIIKANGHTKAIDEKANYGDDVNEENTTTAKIDKDEEENIKNKKNLESSDKEKGTVKVLGMEMTATCEGGKKWSRPNTPTVLQSPLSSSNLDDVEKPEPQSIYLEGALPHESQILVSDSETTTECFVDDDDDWLGSENDPAVILSGKMTLSLINLDHIEKDAIAMSVSDATTLENGDVKHPENEKIATNLTVNEE</sequence>
<keyword evidence="3 9" id="KW-0812">Transmembrane</keyword>
<dbReference type="InterPro" id="IPR032763">
    <property type="entry name" value="RIC3_N"/>
</dbReference>
<evidence type="ECO:0000259" key="10">
    <source>
        <dbReference type="Pfam" id="PF15361"/>
    </source>
</evidence>
<dbReference type="InterPro" id="IPR026160">
    <property type="entry name" value="Ric3"/>
</dbReference>
<organism evidence="11">
    <name type="scientific">Corethrella appendiculata</name>
    <dbReference type="NCBI Taxonomy" id="1370023"/>
    <lineage>
        <taxon>Eukaryota</taxon>
        <taxon>Metazoa</taxon>
        <taxon>Ecdysozoa</taxon>
        <taxon>Arthropoda</taxon>
        <taxon>Hexapoda</taxon>
        <taxon>Insecta</taxon>
        <taxon>Pterygota</taxon>
        <taxon>Neoptera</taxon>
        <taxon>Endopterygota</taxon>
        <taxon>Diptera</taxon>
        <taxon>Nematocera</taxon>
        <taxon>Culicoidea</taxon>
        <taxon>Chaoboridae</taxon>
        <taxon>Corethrella</taxon>
    </lineage>
</organism>
<dbReference type="GO" id="GO:0045202">
    <property type="term" value="C:synapse"/>
    <property type="evidence" value="ECO:0007669"/>
    <property type="project" value="GOC"/>
</dbReference>
<feature type="transmembrane region" description="Helical" evidence="9">
    <location>
        <begin position="179"/>
        <end position="201"/>
    </location>
</feature>
<name>U5EU34_9DIPT</name>
<dbReference type="AlphaFoldDB" id="U5EU34"/>
<dbReference type="PANTHER" id="PTHR21723:SF3">
    <property type="entry name" value="PROTEIN RIC-3"/>
    <property type="match status" value="1"/>
</dbReference>
<evidence type="ECO:0000256" key="2">
    <source>
        <dbReference type="ARBA" id="ARBA00008538"/>
    </source>
</evidence>
<proteinExistence type="evidence at transcript level"/>
<reference evidence="11" key="1">
    <citation type="journal article" date="2014" name="Insect Biochem. Mol. Biol.">
        <title>An insight into the sialome of the frog biting fly, Corethrella appendiculata.</title>
        <authorList>
            <person name="Ribeiro J.M.C."/>
            <person name="Chagas A.C."/>
            <person name="Pham V.M."/>
            <person name="Lounibos L.P."/>
            <person name="Calvo E."/>
        </authorList>
    </citation>
    <scope>NUCLEOTIDE SEQUENCE</scope>
    <source>
        <tissue evidence="11">Salivary glands</tissue>
    </source>
</reference>
<feature type="region of interest" description="Disordered" evidence="8">
    <location>
        <begin position="1"/>
        <end position="21"/>
    </location>
</feature>
<comment type="similarity">
    <text evidence="2">Belongs to the ric-3 family.</text>
</comment>
<dbReference type="GO" id="GO:0005789">
    <property type="term" value="C:endoplasmic reticulum membrane"/>
    <property type="evidence" value="ECO:0007669"/>
    <property type="project" value="UniProtKB-SubCell"/>
</dbReference>
<dbReference type="GO" id="GO:0043025">
    <property type="term" value="C:neuronal cell body"/>
    <property type="evidence" value="ECO:0007669"/>
    <property type="project" value="TreeGrafter"/>
</dbReference>
<evidence type="ECO:0000256" key="9">
    <source>
        <dbReference type="SAM" id="Phobius"/>
    </source>
</evidence>
<dbReference type="EMBL" id="GANO01002509">
    <property type="protein sequence ID" value="JAB57362.1"/>
    <property type="molecule type" value="mRNA"/>
</dbReference>
<dbReference type="GO" id="GO:0007271">
    <property type="term" value="P:synaptic transmission, cholinergic"/>
    <property type="evidence" value="ECO:0007669"/>
    <property type="project" value="TreeGrafter"/>
</dbReference>
<dbReference type="Pfam" id="PF15361">
    <property type="entry name" value="RIC3"/>
    <property type="match status" value="1"/>
</dbReference>
<feature type="region of interest" description="Disordered" evidence="8">
    <location>
        <begin position="343"/>
        <end position="371"/>
    </location>
</feature>
<comment type="subcellular location">
    <subcellularLocation>
        <location evidence="1">Endoplasmic reticulum membrane</location>
    </subcellularLocation>
</comment>
<accession>U5EU34</accession>
<keyword evidence="4" id="KW-0256">Endoplasmic reticulum</keyword>
<evidence type="ECO:0000256" key="3">
    <source>
        <dbReference type="ARBA" id="ARBA00022692"/>
    </source>
</evidence>
<evidence type="ECO:0000256" key="6">
    <source>
        <dbReference type="ARBA" id="ARBA00023136"/>
    </source>
</evidence>
<keyword evidence="7" id="KW-0175">Coiled coil</keyword>
<keyword evidence="5 9" id="KW-1133">Transmembrane helix</keyword>
<feature type="compositionally biased region" description="Polar residues" evidence="8">
    <location>
        <begin position="350"/>
        <end position="366"/>
    </location>
</feature>
<feature type="region of interest" description="Disordered" evidence="8">
    <location>
        <begin position="295"/>
        <end position="330"/>
    </location>
</feature>
<dbReference type="GO" id="GO:0043005">
    <property type="term" value="C:neuron projection"/>
    <property type="evidence" value="ECO:0007669"/>
    <property type="project" value="TreeGrafter"/>
</dbReference>
<evidence type="ECO:0000256" key="8">
    <source>
        <dbReference type="SAM" id="MobiDB-lite"/>
    </source>
</evidence>
<keyword evidence="6 9" id="KW-0472">Membrane</keyword>
<feature type="compositionally biased region" description="Basic and acidic residues" evidence="8">
    <location>
        <begin position="306"/>
        <end position="330"/>
    </location>
</feature>
<feature type="domain" description="Resistance to inhibitors of cholinesterase protein 3 N-terminal" evidence="10">
    <location>
        <begin position="33"/>
        <end position="234"/>
    </location>
</feature>
<evidence type="ECO:0000256" key="4">
    <source>
        <dbReference type="ARBA" id="ARBA00022824"/>
    </source>
</evidence>
<feature type="coiled-coil region" evidence="7">
    <location>
        <begin position="244"/>
        <end position="271"/>
    </location>
</feature>
<keyword evidence="11" id="KW-0675">Receptor</keyword>
<dbReference type="PANTHER" id="PTHR21723">
    <property type="entry name" value="RESISTANCE TO INHIBITORS OF CHOLINESTERASE PROTEIN 3 RIC3"/>
    <property type="match status" value="1"/>
</dbReference>